<dbReference type="AlphaFoldDB" id="A0A7S1F2S8"/>
<gene>
    <name evidence="1" type="ORF">NSCI0253_LOCUS13588</name>
</gene>
<organism evidence="1">
    <name type="scientific">Noctiluca scintillans</name>
    <name type="common">Sea sparkle</name>
    <name type="synonym">Red tide dinoflagellate</name>
    <dbReference type="NCBI Taxonomy" id="2966"/>
    <lineage>
        <taxon>Eukaryota</taxon>
        <taxon>Sar</taxon>
        <taxon>Alveolata</taxon>
        <taxon>Dinophyceae</taxon>
        <taxon>Noctilucales</taxon>
        <taxon>Noctilucaceae</taxon>
        <taxon>Noctiluca</taxon>
    </lineage>
</organism>
<proteinExistence type="predicted"/>
<evidence type="ECO:0000313" key="1">
    <source>
        <dbReference type="EMBL" id="CAD8839240.1"/>
    </source>
</evidence>
<reference evidence="1" key="1">
    <citation type="submission" date="2021-01" db="EMBL/GenBank/DDBJ databases">
        <authorList>
            <person name="Corre E."/>
            <person name="Pelletier E."/>
            <person name="Niang G."/>
            <person name="Scheremetjew M."/>
            <person name="Finn R."/>
            <person name="Kale V."/>
            <person name="Holt S."/>
            <person name="Cochrane G."/>
            <person name="Meng A."/>
            <person name="Brown T."/>
            <person name="Cohen L."/>
        </authorList>
    </citation>
    <scope>NUCLEOTIDE SEQUENCE</scope>
</reference>
<sequence length="101" mass="11316">MECSDTHKLREDDDANLACLSTLSEGNRRELPELRLGDGGIDIESEEERLLHTFENNWPPSSLRYVILLLRGERELSSTIDSLLFLHKGASDSSVEGDEAT</sequence>
<accession>A0A7S1F2S8</accession>
<dbReference type="EMBL" id="HBFQ01019401">
    <property type="protein sequence ID" value="CAD8839240.1"/>
    <property type="molecule type" value="Transcribed_RNA"/>
</dbReference>
<protein>
    <submittedName>
        <fullName evidence="1">Uncharacterized protein</fullName>
    </submittedName>
</protein>
<name>A0A7S1F2S8_NOCSC</name>